<name>A0AA40A3N1_9PEZI</name>
<protein>
    <recommendedName>
        <fullName evidence="3">AMP-dependent synthetase/ligase domain-containing protein</fullName>
    </recommendedName>
</protein>
<gene>
    <name evidence="1" type="ORF">B0H67DRAFT_648706</name>
</gene>
<evidence type="ECO:0000313" key="1">
    <source>
        <dbReference type="EMBL" id="KAK0708674.1"/>
    </source>
</evidence>
<dbReference type="Proteomes" id="UP001172102">
    <property type="component" value="Unassembled WGS sequence"/>
</dbReference>
<evidence type="ECO:0008006" key="3">
    <source>
        <dbReference type="Google" id="ProtNLM"/>
    </source>
</evidence>
<reference evidence="1" key="1">
    <citation type="submission" date="2023-06" db="EMBL/GenBank/DDBJ databases">
        <title>Genome-scale phylogeny and comparative genomics of the fungal order Sordariales.</title>
        <authorList>
            <consortium name="Lawrence Berkeley National Laboratory"/>
            <person name="Hensen N."/>
            <person name="Bonometti L."/>
            <person name="Westerberg I."/>
            <person name="Brannstrom I.O."/>
            <person name="Guillou S."/>
            <person name="Cros-Aarteil S."/>
            <person name="Calhoun S."/>
            <person name="Haridas S."/>
            <person name="Kuo A."/>
            <person name="Mondo S."/>
            <person name="Pangilinan J."/>
            <person name="Riley R."/>
            <person name="Labutti K."/>
            <person name="Andreopoulos B."/>
            <person name="Lipzen A."/>
            <person name="Chen C."/>
            <person name="Yanf M."/>
            <person name="Daum C."/>
            <person name="Ng V."/>
            <person name="Clum A."/>
            <person name="Steindorff A."/>
            <person name="Ohm R."/>
            <person name="Martin F."/>
            <person name="Silar P."/>
            <person name="Natvig D."/>
            <person name="Lalanne C."/>
            <person name="Gautier V."/>
            <person name="Ament-Velasquez S.L."/>
            <person name="Kruys A."/>
            <person name="Hutchinson M.I."/>
            <person name="Powell A.J."/>
            <person name="Barry K."/>
            <person name="Miller A.N."/>
            <person name="Grigoriev I.V."/>
            <person name="Debuchy R."/>
            <person name="Gladieux P."/>
            <person name="Thoren M.H."/>
            <person name="Johannesson H."/>
        </authorList>
    </citation>
    <scope>NUCLEOTIDE SEQUENCE</scope>
    <source>
        <strain evidence="1">SMH4607-1</strain>
    </source>
</reference>
<dbReference type="PANTHER" id="PTHR24096">
    <property type="entry name" value="LONG-CHAIN-FATTY-ACID--COA LIGASE"/>
    <property type="match status" value="1"/>
</dbReference>
<dbReference type="Gene3D" id="3.40.50.12780">
    <property type="entry name" value="N-terminal domain of ligase-like"/>
    <property type="match status" value="1"/>
</dbReference>
<sequence>MTVSAASHKSTVAREEPYGTSVHFNGTVITPEDIRRCRDGLGAVDTVQAFWHERGRAGYQLAKAGSAAAEAGGYYAGVGKVLPGANIRICVPGTRDVVSRGEVGELHIGGPPVIGGYLGGVEPESLYTDHAGNWLVTGDQARMDGEGAVYILGRHKDLLAIGGAVAQVVGVPDPLAGQVPVAVVKRPDTATKGEVAAKCRALGPMYEDLVGERPGLDDSVATFADSITIFRFCGRVLTLLSQRLYLQGIVHHDTVTKQAALVEQRYKQQDTLGEEVAASFRFPRASTTSYRKGWPFVPRWIVEVLPPAKSIDGLTREWTLELCEVVRRGETVGGLLKRMAVEGGEVESHVQAPWGRVLEGLGGEAGTAVDAAKRQAFVGLIWNAFMVDQVNIFYTASWDTAR</sequence>
<dbReference type="EMBL" id="JAUKUA010000006">
    <property type="protein sequence ID" value="KAK0708674.1"/>
    <property type="molecule type" value="Genomic_DNA"/>
</dbReference>
<accession>A0AA40A3N1</accession>
<dbReference type="AlphaFoldDB" id="A0AA40A3N1"/>
<keyword evidence="2" id="KW-1185">Reference proteome</keyword>
<dbReference type="InterPro" id="IPR042099">
    <property type="entry name" value="ANL_N_sf"/>
</dbReference>
<organism evidence="1 2">
    <name type="scientific">Lasiosphaeris hirsuta</name>
    <dbReference type="NCBI Taxonomy" id="260670"/>
    <lineage>
        <taxon>Eukaryota</taxon>
        <taxon>Fungi</taxon>
        <taxon>Dikarya</taxon>
        <taxon>Ascomycota</taxon>
        <taxon>Pezizomycotina</taxon>
        <taxon>Sordariomycetes</taxon>
        <taxon>Sordariomycetidae</taxon>
        <taxon>Sordariales</taxon>
        <taxon>Lasiosphaeriaceae</taxon>
        <taxon>Lasiosphaeris</taxon>
    </lineage>
</organism>
<comment type="caution">
    <text evidence="1">The sequence shown here is derived from an EMBL/GenBank/DDBJ whole genome shotgun (WGS) entry which is preliminary data.</text>
</comment>
<evidence type="ECO:0000313" key="2">
    <source>
        <dbReference type="Proteomes" id="UP001172102"/>
    </source>
</evidence>
<dbReference type="SUPFAM" id="SSF56801">
    <property type="entry name" value="Acetyl-CoA synthetase-like"/>
    <property type="match status" value="1"/>
</dbReference>
<proteinExistence type="predicted"/>